<organism evidence="13 14">
    <name type="scientific">Idiomarina aquatica</name>
    <dbReference type="NCBI Taxonomy" id="1327752"/>
    <lineage>
        <taxon>Bacteria</taxon>
        <taxon>Pseudomonadati</taxon>
        <taxon>Pseudomonadota</taxon>
        <taxon>Gammaproteobacteria</taxon>
        <taxon>Alteromonadales</taxon>
        <taxon>Idiomarinaceae</taxon>
        <taxon>Idiomarina</taxon>
    </lineage>
</organism>
<evidence type="ECO:0000256" key="9">
    <source>
        <dbReference type="PIRSR" id="PIRSR000190-2"/>
    </source>
</evidence>
<comment type="function">
    <text evidence="7">Catalyzes the oxidation of either pyridoxine 5'-phosphate (PNP) or pyridoxamine 5'-phosphate (PMP) into pyridoxal 5'-phosphate (PLP).</text>
</comment>
<evidence type="ECO:0000256" key="2">
    <source>
        <dbReference type="ARBA" id="ARBA00011738"/>
    </source>
</evidence>
<feature type="binding site" evidence="7 8">
    <location>
        <position position="131"/>
    </location>
    <ligand>
        <name>substrate</name>
    </ligand>
</feature>
<feature type="binding site" evidence="7 9">
    <location>
        <position position="195"/>
    </location>
    <ligand>
        <name>FMN</name>
        <dbReference type="ChEBI" id="CHEBI:58210"/>
    </ligand>
</feature>
<evidence type="ECO:0000256" key="8">
    <source>
        <dbReference type="PIRSR" id="PIRSR000190-1"/>
    </source>
</evidence>
<comment type="catalytic activity">
    <reaction evidence="7">
        <text>pyridoxine 5'-phosphate + O2 = pyridoxal 5'-phosphate + H2O2</text>
        <dbReference type="Rhea" id="RHEA:15149"/>
        <dbReference type="ChEBI" id="CHEBI:15379"/>
        <dbReference type="ChEBI" id="CHEBI:16240"/>
        <dbReference type="ChEBI" id="CHEBI:58589"/>
        <dbReference type="ChEBI" id="CHEBI:597326"/>
        <dbReference type="EC" id="1.4.3.5"/>
    </reaction>
</comment>
<keyword evidence="3 7" id="KW-0285">Flavoprotein</keyword>
<dbReference type="PIRSF" id="PIRSF000190">
    <property type="entry name" value="Pyd_amn-ph_oxd"/>
    <property type="match status" value="1"/>
</dbReference>
<comment type="caution">
    <text evidence="13">The sequence shown here is derived from an EMBL/GenBank/DDBJ whole genome shotgun (WGS) entry which is preliminary data.</text>
</comment>
<dbReference type="Pfam" id="PF01243">
    <property type="entry name" value="PNPOx_N"/>
    <property type="match status" value="1"/>
</dbReference>
<dbReference type="InterPro" id="IPR012349">
    <property type="entry name" value="Split_barrel_FMN-bd"/>
</dbReference>
<dbReference type="UniPathway" id="UPA01068">
    <property type="reaction ID" value="UER00304"/>
</dbReference>
<dbReference type="NCBIfam" id="NF004231">
    <property type="entry name" value="PRK05679.1"/>
    <property type="match status" value="1"/>
</dbReference>
<reference evidence="13 14" key="1">
    <citation type="submission" date="2019-03" db="EMBL/GenBank/DDBJ databases">
        <title>Freshwater and sediment microbial communities from various areas in North America, analyzing microbe dynamics in response to fracking.</title>
        <authorList>
            <person name="Lamendella R."/>
        </authorList>
    </citation>
    <scope>NUCLEOTIDE SEQUENCE [LARGE SCALE GENOMIC DNA]</scope>
    <source>
        <strain evidence="13 14">18_TX</strain>
    </source>
</reference>
<dbReference type="RefSeq" id="WP_133540582.1">
    <property type="nucleotide sequence ID" value="NZ_SNXI01000020.1"/>
</dbReference>
<dbReference type="InterPro" id="IPR011576">
    <property type="entry name" value="Pyridox_Oxase_N"/>
</dbReference>
<evidence type="ECO:0000256" key="10">
    <source>
        <dbReference type="SAM" id="MobiDB-lite"/>
    </source>
</evidence>
<feature type="binding site" evidence="7 8">
    <location>
        <begin position="191"/>
        <end position="193"/>
    </location>
    <ligand>
        <name>substrate</name>
    </ligand>
</feature>
<dbReference type="OrthoDB" id="9780392at2"/>
<evidence type="ECO:0000256" key="7">
    <source>
        <dbReference type="HAMAP-Rule" id="MF_01629"/>
    </source>
</evidence>
<comment type="cofactor">
    <cofactor evidence="7 9">
        <name>FMN</name>
        <dbReference type="ChEBI" id="CHEBI:58210"/>
    </cofactor>
    <text evidence="7 9">Binds 1 FMN per subunit.</text>
</comment>
<dbReference type="NCBIfam" id="TIGR00558">
    <property type="entry name" value="pdxH"/>
    <property type="match status" value="1"/>
</dbReference>
<comment type="pathway">
    <text evidence="7">Cofactor metabolism; pyridoxal 5'-phosphate salvage; pyridoxal 5'-phosphate from pyridoxamine 5'-phosphate: step 1/1.</text>
</comment>
<dbReference type="PROSITE" id="PS01064">
    <property type="entry name" value="PYRIDOX_OXIDASE"/>
    <property type="match status" value="1"/>
</dbReference>
<keyword evidence="4 7" id="KW-0288">FMN</keyword>
<sequence length="212" mass="24549">MDLEQIRRDYGLGQLLQEQLKQNPHQQFELWLQQAIEAELSADPTAMTIATVDGGGCASQRVVLLKGHDENGLRFYTNKNSNKSRDLALNPHISAHFSWLPLERQVHIQGHVEPLSDEQNDRYFHSRPKSSQIGALVSQQSQPIDSRDSLDQQFEQLMEQYKDQPVPRPQHWGGYLIKPSLFEFWQGGRNRLHDRFIYKPVGGSWQIQRLQP</sequence>
<evidence type="ECO:0000256" key="1">
    <source>
        <dbReference type="ARBA" id="ARBA00007301"/>
    </source>
</evidence>
<feature type="domain" description="Pyridoxine 5'-phosphate oxidase dimerisation C-terminal" evidence="12">
    <location>
        <begin position="172"/>
        <end position="212"/>
    </location>
</feature>
<keyword evidence="6 7" id="KW-0664">Pyridoxine biosynthesis</keyword>
<comment type="similarity">
    <text evidence="1 7">Belongs to the pyridoxamine 5'-phosphate oxidase family.</text>
</comment>
<evidence type="ECO:0000313" key="14">
    <source>
        <dbReference type="Proteomes" id="UP000295531"/>
    </source>
</evidence>
<keyword evidence="14" id="KW-1185">Reference proteome</keyword>
<dbReference type="PANTHER" id="PTHR10851:SF0">
    <property type="entry name" value="PYRIDOXINE-5'-PHOSPHATE OXIDASE"/>
    <property type="match status" value="1"/>
</dbReference>
<feature type="binding site" evidence="7 9">
    <location>
        <position position="105"/>
    </location>
    <ligand>
        <name>FMN</name>
        <dbReference type="ChEBI" id="CHEBI:58210"/>
    </ligand>
</feature>
<dbReference type="GO" id="GO:0008615">
    <property type="term" value="P:pyridoxine biosynthetic process"/>
    <property type="evidence" value="ECO:0007669"/>
    <property type="project" value="UniProtKB-UniRule"/>
</dbReference>
<evidence type="ECO:0000256" key="4">
    <source>
        <dbReference type="ARBA" id="ARBA00022643"/>
    </source>
</evidence>
<feature type="region of interest" description="Disordered" evidence="10">
    <location>
        <begin position="121"/>
        <end position="147"/>
    </location>
</feature>
<comment type="pathway">
    <text evidence="7">Cofactor metabolism; pyridoxal 5'-phosphate salvage; pyridoxal 5'-phosphate from pyridoxine 5'-phosphate: step 1/1.</text>
</comment>
<dbReference type="InterPro" id="IPR019576">
    <property type="entry name" value="Pyridoxamine_oxidase_dimer_C"/>
</dbReference>
<dbReference type="GO" id="GO:0004733">
    <property type="term" value="F:pyridoxamine phosphate oxidase activity"/>
    <property type="evidence" value="ECO:0007669"/>
    <property type="project" value="UniProtKB-UniRule"/>
</dbReference>
<feature type="binding site" evidence="7 9">
    <location>
        <position position="185"/>
    </location>
    <ligand>
        <name>FMN</name>
        <dbReference type="ChEBI" id="CHEBI:58210"/>
    </ligand>
</feature>
<feature type="binding site" evidence="7 9">
    <location>
        <position position="83"/>
    </location>
    <ligand>
        <name>FMN</name>
        <dbReference type="ChEBI" id="CHEBI:58210"/>
    </ligand>
</feature>
<comment type="catalytic activity">
    <reaction evidence="7">
        <text>pyridoxamine 5'-phosphate + O2 + H2O = pyridoxal 5'-phosphate + H2O2 + NH4(+)</text>
        <dbReference type="Rhea" id="RHEA:15817"/>
        <dbReference type="ChEBI" id="CHEBI:15377"/>
        <dbReference type="ChEBI" id="CHEBI:15379"/>
        <dbReference type="ChEBI" id="CHEBI:16240"/>
        <dbReference type="ChEBI" id="CHEBI:28938"/>
        <dbReference type="ChEBI" id="CHEBI:58451"/>
        <dbReference type="ChEBI" id="CHEBI:597326"/>
        <dbReference type="EC" id="1.4.3.5"/>
    </reaction>
</comment>
<keyword evidence="5 7" id="KW-0560">Oxidoreductase</keyword>
<feature type="binding site" evidence="7 8">
    <location>
        <position position="127"/>
    </location>
    <ligand>
        <name>substrate</name>
    </ligand>
</feature>
<dbReference type="EMBL" id="SNXI01000020">
    <property type="protein sequence ID" value="TDP28682.1"/>
    <property type="molecule type" value="Genomic_DNA"/>
</dbReference>
<dbReference type="Proteomes" id="UP000295531">
    <property type="component" value="Unassembled WGS sequence"/>
</dbReference>
<name>A0A4R6P2B2_9GAMM</name>
<dbReference type="InterPro" id="IPR019740">
    <property type="entry name" value="Pyridox_Oxase_CS"/>
</dbReference>
<evidence type="ECO:0000259" key="11">
    <source>
        <dbReference type="Pfam" id="PF01243"/>
    </source>
</evidence>
<dbReference type="SUPFAM" id="SSF50475">
    <property type="entry name" value="FMN-binding split barrel"/>
    <property type="match status" value="1"/>
</dbReference>
<dbReference type="Pfam" id="PF10590">
    <property type="entry name" value="PNP_phzG_C"/>
    <property type="match status" value="1"/>
</dbReference>
<dbReference type="PANTHER" id="PTHR10851">
    <property type="entry name" value="PYRIDOXINE-5-PHOSPHATE OXIDASE"/>
    <property type="match status" value="1"/>
</dbReference>
<feature type="binding site" evidence="8">
    <location>
        <begin position="7"/>
        <end position="10"/>
    </location>
    <ligand>
        <name>substrate</name>
    </ligand>
</feature>
<dbReference type="FunFam" id="2.30.110.10:FF:000020">
    <property type="entry name" value="PNPO isoform 11"/>
    <property type="match status" value="1"/>
</dbReference>
<accession>A0A4R6P2B2</accession>
<feature type="binding site" evidence="7 9">
    <location>
        <begin position="61"/>
        <end position="66"/>
    </location>
    <ligand>
        <name>FMN</name>
        <dbReference type="ChEBI" id="CHEBI:58210"/>
    </ligand>
</feature>
<feature type="binding site" evidence="7 8">
    <location>
        <position position="66"/>
    </location>
    <ligand>
        <name>substrate</name>
    </ligand>
</feature>
<dbReference type="InterPro" id="IPR000659">
    <property type="entry name" value="Pyridox_Oxase"/>
</dbReference>
<comment type="caution">
    <text evidence="7">Lacks conserved residue(s) required for the propagation of feature annotation.</text>
</comment>
<dbReference type="Gene3D" id="2.30.110.10">
    <property type="entry name" value="Electron Transport, Fmn-binding Protein, Chain A"/>
    <property type="match status" value="1"/>
</dbReference>
<evidence type="ECO:0000256" key="3">
    <source>
        <dbReference type="ARBA" id="ARBA00022630"/>
    </source>
</evidence>
<feature type="binding site" evidence="7 8">
    <location>
        <position position="123"/>
    </location>
    <ligand>
        <name>substrate</name>
    </ligand>
</feature>
<protein>
    <recommendedName>
        <fullName evidence="7">Pyridoxine/pyridoxamine 5'-phosphate oxidase</fullName>
        <ecNumber evidence="7">1.4.3.5</ecNumber>
    </recommendedName>
    <alternativeName>
        <fullName evidence="7">PNP/PMP oxidase</fullName>
        <shortName evidence="7">PNPOx</shortName>
    </alternativeName>
    <alternativeName>
        <fullName evidence="7">Pyridoxal 5'-phosphate synthase</fullName>
    </alternativeName>
</protein>
<comment type="subunit">
    <text evidence="2 7">Homodimer.</text>
</comment>
<feature type="binding site" evidence="7 9">
    <location>
        <begin position="140"/>
        <end position="141"/>
    </location>
    <ligand>
        <name>FMN</name>
        <dbReference type="ChEBI" id="CHEBI:58210"/>
    </ligand>
</feature>
<evidence type="ECO:0000256" key="6">
    <source>
        <dbReference type="ARBA" id="ARBA00023096"/>
    </source>
</evidence>
<evidence type="ECO:0000313" key="13">
    <source>
        <dbReference type="EMBL" id="TDP28682.1"/>
    </source>
</evidence>
<dbReference type="AlphaFoldDB" id="A0A4R6P2B2"/>
<evidence type="ECO:0000259" key="12">
    <source>
        <dbReference type="Pfam" id="PF10590"/>
    </source>
</evidence>
<feature type="binding site" evidence="7 9">
    <location>
        <begin position="76"/>
        <end position="77"/>
    </location>
    <ligand>
        <name>FMN</name>
        <dbReference type="ChEBI" id="CHEBI:58210"/>
    </ligand>
</feature>
<gene>
    <name evidence="7" type="primary">pdxH</name>
    <name evidence="13" type="ORF">DEU29_12030</name>
</gene>
<proteinExistence type="inferred from homology"/>
<dbReference type="EC" id="1.4.3.5" evidence="7"/>
<feature type="compositionally biased region" description="Polar residues" evidence="10">
    <location>
        <begin position="129"/>
        <end position="144"/>
    </location>
</feature>
<evidence type="ECO:0000256" key="5">
    <source>
        <dbReference type="ARBA" id="ARBA00023002"/>
    </source>
</evidence>
<dbReference type="GO" id="GO:0010181">
    <property type="term" value="F:FMN binding"/>
    <property type="evidence" value="ECO:0007669"/>
    <property type="project" value="UniProtKB-UniRule"/>
</dbReference>
<dbReference type="HAMAP" id="MF_01629">
    <property type="entry name" value="PdxH"/>
    <property type="match status" value="1"/>
</dbReference>
<feature type="domain" description="Pyridoxamine 5'-phosphate oxidase N-terminal" evidence="11">
    <location>
        <begin position="34"/>
        <end position="157"/>
    </location>
</feature>